<dbReference type="AlphaFoldDB" id="Q0SBF5"/>
<reference evidence="2" key="1">
    <citation type="journal article" date="2006" name="Proc. Natl. Acad. Sci. U.S.A.">
        <title>The complete genome of Rhodococcus sp. RHA1 provides insights into a catabolic powerhouse.</title>
        <authorList>
            <person name="McLeod M.P."/>
            <person name="Warren R.L."/>
            <person name="Hsiao W.W.L."/>
            <person name="Araki N."/>
            <person name="Myhre M."/>
            <person name="Fernandes C."/>
            <person name="Miyazawa D."/>
            <person name="Wong W."/>
            <person name="Lillquist A.L."/>
            <person name="Wang D."/>
            <person name="Dosanjh M."/>
            <person name="Hara H."/>
            <person name="Petrescu A."/>
            <person name="Morin R.D."/>
            <person name="Yang G."/>
            <person name="Stott J.M."/>
            <person name="Schein J.E."/>
            <person name="Shin H."/>
            <person name="Smailus D."/>
            <person name="Siddiqui A.S."/>
            <person name="Marra M.A."/>
            <person name="Jones S.J.M."/>
            <person name="Holt R."/>
            <person name="Brinkman F.S.L."/>
            <person name="Miyauchi K."/>
            <person name="Fukuda M."/>
            <person name="Davies J.E."/>
            <person name="Mohn W.W."/>
            <person name="Eltis L.D."/>
        </authorList>
    </citation>
    <scope>NUCLEOTIDE SEQUENCE [LARGE SCALE GENOMIC DNA]</scope>
    <source>
        <strain evidence="2">RHA1</strain>
    </source>
</reference>
<dbReference type="HOGENOM" id="CLU_2587399_0_0_11"/>
<sequence>MLRTVTMRSPAPCIRDCGDHFGAGWVFEGAKRWSWLSLYSGYETFIVKDSLLWRPAGAQSHTVGVTTGFPDSGRGEGYET</sequence>
<dbReference type="Proteomes" id="UP000008710">
    <property type="component" value="Chromosome"/>
</dbReference>
<dbReference type="KEGG" id="rha:RHA1_ro03328"/>
<protein>
    <submittedName>
        <fullName evidence="1">Uncharacterized protein</fullName>
    </submittedName>
</protein>
<dbReference type="EMBL" id="CP000431">
    <property type="protein sequence ID" value="ABG95131.1"/>
    <property type="molecule type" value="Genomic_DNA"/>
</dbReference>
<evidence type="ECO:0000313" key="1">
    <source>
        <dbReference type="EMBL" id="ABG95131.1"/>
    </source>
</evidence>
<accession>Q0SBF5</accession>
<organism evidence="1 2">
    <name type="scientific">Rhodococcus jostii (strain RHA1)</name>
    <dbReference type="NCBI Taxonomy" id="101510"/>
    <lineage>
        <taxon>Bacteria</taxon>
        <taxon>Bacillati</taxon>
        <taxon>Actinomycetota</taxon>
        <taxon>Actinomycetes</taxon>
        <taxon>Mycobacteriales</taxon>
        <taxon>Nocardiaceae</taxon>
        <taxon>Rhodococcus</taxon>
    </lineage>
</organism>
<gene>
    <name evidence="1" type="ordered locus">RHA1_ro03328</name>
</gene>
<evidence type="ECO:0000313" key="2">
    <source>
        <dbReference type="Proteomes" id="UP000008710"/>
    </source>
</evidence>
<proteinExistence type="predicted"/>
<name>Q0SBF5_RHOJR</name>